<evidence type="ECO:0000313" key="1">
    <source>
        <dbReference type="EMBL" id="ETX03195.1"/>
    </source>
</evidence>
<organism evidence="1 2">
    <name type="scientific">Entotheonella factor</name>
    <dbReference type="NCBI Taxonomy" id="1429438"/>
    <lineage>
        <taxon>Bacteria</taxon>
        <taxon>Pseudomonadati</taxon>
        <taxon>Nitrospinota/Tectimicrobiota group</taxon>
        <taxon>Candidatus Tectimicrobiota</taxon>
        <taxon>Candidatus Entotheonellia</taxon>
        <taxon>Candidatus Entotheonellales</taxon>
        <taxon>Candidatus Entotheonellaceae</taxon>
        <taxon>Candidatus Entotheonella</taxon>
    </lineage>
</organism>
<proteinExistence type="predicted"/>
<dbReference type="GO" id="GO:0003677">
    <property type="term" value="F:DNA binding"/>
    <property type="evidence" value="ECO:0007669"/>
    <property type="project" value="InterPro"/>
</dbReference>
<dbReference type="AlphaFoldDB" id="W4LZ34"/>
<evidence type="ECO:0008006" key="3">
    <source>
        <dbReference type="Google" id="ProtNLM"/>
    </source>
</evidence>
<protein>
    <recommendedName>
        <fullName evidence="3">Growth inhibitor PemK</fullName>
    </recommendedName>
</protein>
<accession>W4LZ34</accession>
<gene>
    <name evidence="1" type="ORF">ETSY1_00945</name>
</gene>
<dbReference type="InterPro" id="IPR011067">
    <property type="entry name" value="Plasmid_toxin/cell-grow_inhib"/>
</dbReference>
<name>W4LZ34_ENTF1</name>
<evidence type="ECO:0000313" key="2">
    <source>
        <dbReference type="Proteomes" id="UP000019141"/>
    </source>
</evidence>
<dbReference type="Gene3D" id="2.30.30.110">
    <property type="match status" value="1"/>
</dbReference>
<dbReference type="HOGENOM" id="CLU_121823_6_1_7"/>
<comment type="caution">
    <text evidence="1">The sequence shown here is derived from an EMBL/GenBank/DDBJ whole genome shotgun (WGS) entry which is preliminary data.</text>
</comment>
<sequence length="113" mass="12467">MKRGTLVLTPYPFTDLSGRKVRPALVVSRSDRPGSDVVLAFITTYHGQSLLMTDLLVADSHPAFTQTGLKRSSVVKLDKLLTVERSILLGELGELTADLVQQVNDKLRYALEL</sequence>
<dbReference type="Pfam" id="PF02452">
    <property type="entry name" value="PemK_toxin"/>
    <property type="match status" value="1"/>
</dbReference>
<dbReference type="InterPro" id="IPR003477">
    <property type="entry name" value="PemK-like"/>
</dbReference>
<dbReference type="SUPFAM" id="SSF50118">
    <property type="entry name" value="Cell growth inhibitor/plasmid maintenance toxic component"/>
    <property type="match status" value="1"/>
</dbReference>
<reference evidence="1 2" key="1">
    <citation type="journal article" date="2014" name="Nature">
        <title>An environmental bacterial taxon with a large and distinct metabolic repertoire.</title>
        <authorList>
            <person name="Wilson M.C."/>
            <person name="Mori T."/>
            <person name="Ruckert C."/>
            <person name="Uria A.R."/>
            <person name="Helf M.J."/>
            <person name="Takada K."/>
            <person name="Gernert C."/>
            <person name="Steffens U.A."/>
            <person name="Heycke N."/>
            <person name="Schmitt S."/>
            <person name="Rinke C."/>
            <person name="Helfrich E.J."/>
            <person name="Brachmann A.O."/>
            <person name="Gurgui C."/>
            <person name="Wakimoto T."/>
            <person name="Kracht M."/>
            <person name="Crusemann M."/>
            <person name="Hentschel U."/>
            <person name="Abe I."/>
            <person name="Matsunaga S."/>
            <person name="Kalinowski J."/>
            <person name="Takeyama H."/>
            <person name="Piel J."/>
        </authorList>
    </citation>
    <scope>NUCLEOTIDE SEQUENCE [LARGE SCALE GENOMIC DNA]</scope>
    <source>
        <strain evidence="2">TSY1</strain>
    </source>
</reference>
<dbReference type="EMBL" id="AZHW01000068">
    <property type="protein sequence ID" value="ETX03195.1"/>
    <property type="molecule type" value="Genomic_DNA"/>
</dbReference>
<dbReference type="Proteomes" id="UP000019141">
    <property type="component" value="Unassembled WGS sequence"/>
</dbReference>
<keyword evidence="2" id="KW-1185">Reference proteome</keyword>